<accession>A0A6M4NRY6</accession>
<organism evidence="1">
    <name type="scientific">Klebsiella quasipneumoniae</name>
    <dbReference type="NCBI Taxonomy" id="1463165"/>
    <lineage>
        <taxon>Bacteria</taxon>
        <taxon>Pseudomonadati</taxon>
        <taxon>Pseudomonadota</taxon>
        <taxon>Gammaproteobacteria</taxon>
        <taxon>Enterobacterales</taxon>
        <taxon>Enterobacteriaceae</taxon>
        <taxon>Klebsiella/Raoultella group</taxon>
        <taxon>Klebsiella</taxon>
        <taxon>Klebsiella pneumoniae complex</taxon>
    </lineage>
</organism>
<protein>
    <submittedName>
        <fullName evidence="1">Uncharacterized protein</fullName>
    </submittedName>
</protein>
<geneLocation type="plasmid" evidence="1">
    <name>pKP18-31-2</name>
</geneLocation>
<name>A0A6M4NRY6_9ENTR</name>
<sequence length="78" mass="9056">MRRTLFVLSDSRIITPDFLSVSKYSFLYELKNLFLSYYQRGSTLNGNTTRISYKKMKTGHLSRIKNLLTTHSIAFITG</sequence>
<dbReference type="EMBL" id="MN661403">
    <property type="protein sequence ID" value="QJS00572.1"/>
    <property type="molecule type" value="Genomic_DNA"/>
</dbReference>
<evidence type="ECO:0000313" key="1">
    <source>
        <dbReference type="EMBL" id="QJS00572.1"/>
    </source>
</evidence>
<reference evidence="1" key="1">
    <citation type="submission" date="2019-11" db="EMBL/GenBank/DDBJ databases">
        <authorList>
            <person name="Qin S."/>
            <person name="Dong H."/>
        </authorList>
    </citation>
    <scope>NUCLEOTIDE SEQUENCE</scope>
    <source>
        <strain evidence="1">KP18-31</strain>
        <plasmid evidence="1">pKP18-31-2</plasmid>
    </source>
</reference>
<dbReference type="AlphaFoldDB" id="A0A6M4NRY6"/>
<keyword evidence="1" id="KW-0614">Plasmid</keyword>
<proteinExistence type="predicted"/>